<dbReference type="RefSeq" id="WP_042801110.1">
    <property type="nucleotide sequence ID" value="NZ_AVSP01000004.1"/>
</dbReference>
<dbReference type="PANTHER" id="PTHR36570:SF2">
    <property type="entry name" value="DISULFIDE BOND FORMATION PROTEIN B"/>
    <property type="match status" value="1"/>
</dbReference>
<organism evidence="16 17">
    <name type="scientific">Mannheimia granulomatis</name>
    <dbReference type="NCBI Taxonomy" id="85402"/>
    <lineage>
        <taxon>Bacteria</taxon>
        <taxon>Pseudomonadati</taxon>
        <taxon>Pseudomonadota</taxon>
        <taxon>Gammaproteobacteria</taxon>
        <taxon>Pasteurellales</taxon>
        <taxon>Pasteurellaceae</taxon>
        <taxon>Mannheimia</taxon>
    </lineage>
</organism>
<feature type="transmembrane region" description="Helical" evidence="15">
    <location>
        <begin position="45"/>
        <end position="63"/>
    </location>
</feature>
<protein>
    <recommendedName>
        <fullName evidence="14">Disulfide bond formation protein B</fullName>
    </recommendedName>
    <alternativeName>
        <fullName evidence="14">Disulfide oxidoreductase</fullName>
    </alternativeName>
</protein>
<keyword evidence="11 14" id="KW-1015">Disulfide bond</keyword>
<feature type="transmembrane region" description="Helical" evidence="15">
    <location>
        <begin position="70"/>
        <end position="90"/>
    </location>
</feature>
<dbReference type="InterPro" id="IPR050183">
    <property type="entry name" value="DsbB"/>
</dbReference>
<keyword evidence="8 14" id="KW-1133">Transmembrane helix</keyword>
<evidence type="ECO:0000256" key="11">
    <source>
        <dbReference type="ARBA" id="ARBA00023157"/>
    </source>
</evidence>
<name>A0A011P9F1_9PAST</name>
<evidence type="ECO:0000256" key="8">
    <source>
        <dbReference type="ARBA" id="ARBA00022989"/>
    </source>
</evidence>
<dbReference type="GO" id="GO:0005886">
    <property type="term" value="C:plasma membrane"/>
    <property type="evidence" value="ECO:0007669"/>
    <property type="project" value="UniProtKB-SubCell"/>
</dbReference>
<dbReference type="NCBIfam" id="NF002485">
    <property type="entry name" value="PRK01749.1"/>
    <property type="match status" value="1"/>
</dbReference>
<evidence type="ECO:0000256" key="2">
    <source>
        <dbReference type="ARBA" id="ARBA00008823"/>
    </source>
</evidence>
<keyword evidence="12 14" id="KW-0143">Chaperone</keyword>
<dbReference type="GO" id="GO:0006457">
    <property type="term" value="P:protein folding"/>
    <property type="evidence" value="ECO:0007669"/>
    <property type="project" value="InterPro"/>
</dbReference>
<dbReference type="InterPro" id="IPR023380">
    <property type="entry name" value="DsbB-like_sf"/>
</dbReference>
<dbReference type="AlphaFoldDB" id="A0A011P9F1"/>
<dbReference type="Pfam" id="PF02600">
    <property type="entry name" value="DsbB"/>
    <property type="match status" value="1"/>
</dbReference>
<dbReference type="GO" id="GO:0009055">
    <property type="term" value="F:electron transfer activity"/>
    <property type="evidence" value="ECO:0007669"/>
    <property type="project" value="UniProtKB-UniRule"/>
</dbReference>
<evidence type="ECO:0000256" key="14">
    <source>
        <dbReference type="HAMAP-Rule" id="MF_00286"/>
    </source>
</evidence>
<keyword evidence="9 14" id="KW-0560">Oxidoreductase</keyword>
<evidence type="ECO:0000256" key="3">
    <source>
        <dbReference type="ARBA" id="ARBA00022448"/>
    </source>
</evidence>
<proteinExistence type="inferred from homology"/>
<evidence type="ECO:0000313" key="17">
    <source>
        <dbReference type="Proteomes" id="UP000054123"/>
    </source>
</evidence>
<reference evidence="16 17" key="1">
    <citation type="journal article" date="2014" name="Genome Announc.">
        <title>Genome Sequence of a Presumptive Mannheimia haemolytica Strain with an A1/A6-Cross-Reactive Serotype from a White-Tailed Deer (Odocoileus virginianus).</title>
        <authorList>
            <person name="Lawrence P.K."/>
            <person name="Bey R.F."/>
            <person name="Wiener B."/>
            <person name="Kittichotirat W."/>
            <person name="Bumgarner R.E."/>
        </authorList>
    </citation>
    <scope>NUCLEOTIDE SEQUENCE [LARGE SCALE GENOMIC DNA]</scope>
    <source>
        <strain evidence="16 17">PKL10</strain>
    </source>
</reference>
<comment type="similarity">
    <text evidence="2 14">Belongs to the DsbB family.</text>
</comment>
<feature type="transmembrane region" description="Helical" evidence="15">
    <location>
        <begin position="144"/>
        <end position="164"/>
    </location>
</feature>
<feature type="topological domain" description="Cytoplasmic" evidence="14">
    <location>
        <begin position="166"/>
        <end position="179"/>
    </location>
</feature>
<dbReference type="HAMAP" id="MF_00286">
    <property type="entry name" value="DsbB"/>
    <property type="match status" value="1"/>
</dbReference>
<feature type="disulfide bond" description="Redox-active" evidence="14">
    <location>
        <begin position="41"/>
        <end position="44"/>
    </location>
</feature>
<keyword evidence="4 14" id="KW-1003">Cell membrane</keyword>
<comment type="caution">
    <text evidence="14">Lacks conserved residue(s) required for the propagation of feature annotation.</text>
</comment>
<evidence type="ECO:0000313" key="16">
    <source>
        <dbReference type="EMBL" id="EXI62954.1"/>
    </source>
</evidence>
<feature type="transmembrane region" description="Helical" evidence="15">
    <location>
        <begin position="12"/>
        <end position="33"/>
    </location>
</feature>
<dbReference type="Gene3D" id="1.20.1550.10">
    <property type="entry name" value="DsbB-like"/>
    <property type="match status" value="1"/>
</dbReference>
<evidence type="ECO:0000256" key="10">
    <source>
        <dbReference type="ARBA" id="ARBA00023136"/>
    </source>
</evidence>
<dbReference type="EMBL" id="JANJ01000001">
    <property type="protein sequence ID" value="EXI62954.1"/>
    <property type="molecule type" value="Genomic_DNA"/>
</dbReference>
<comment type="function">
    <text evidence="14">Required for disulfide bond formation in some periplasmic proteins. Acts by oxidizing the DsbA protein.</text>
</comment>
<evidence type="ECO:0000256" key="5">
    <source>
        <dbReference type="ARBA" id="ARBA00022519"/>
    </source>
</evidence>
<dbReference type="Proteomes" id="UP000054123">
    <property type="component" value="Unassembled WGS sequence"/>
</dbReference>
<comment type="caution">
    <text evidence="16">The sequence shown here is derived from an EMBL/GenBank/DDBJ whole genome shotgun (WGS) entry which is preliminary data.</text>
</comment>
<keyword evidence="7 14" id="KW-0249">Electron transport</keyword>
<evidence type="ECO:0000256" key="15">
    <source>
        <dbReference type="SAM" id="Phobius"/>
    </source>
</evidence>
<gene>
    <name evidence="14" type="primary">dsbB</name>
    <name evidence="16" type="ORF">AK33_00675</name>
</gene>
<dbReference type="STRING" id="1122190.GCA_000621105_00390"/>
<dbReference type="OrthoDB" id="3711263at2"/>
<keyword evidence="10 14" id="KW-0472">Membrane</keyword>
<evidence type="ECO:0000256" key="9">
    <source>
        <dbReference type="ARBA" id="ARBA00023002"/>
    </source>
</evidence>
<feature type="topological domain" description="Periplasmic" evidence="14">
    <location>
        <begin position="32"/>
        <end position="49"/>
    </location>
</feature>
<dbReference type="InterPro" id="IPR003752">
    <property type="entry name" value="DiS_bond_form_DsbB/BdbC"/>
</dbReference>
<keyword evidence="5" id="KW-0997">Cell inner membrane</keyword>
<comment type="subcellular location">
    <subcellularLocation>
        <location evidence="1">Cell inner membrane</location>
        <topology evidence="1">Multi-pass membrane protein</topology>
    </subcellularLocation>
    <subcellularLocation>
        <location evidence="14">Cell membrane</location>
        <topology evidence="14">Multi-pass membrane protein</topology>
    </subcellularLocation>
</comment>
<keyword evidence="13 14" id="KW-0676">Redox-active center</keyword>
<feature type="topological domain" description="Cytoplasmic" evidence="14">
    <location>
        <begin position="1"/>
        <end position="14"/>
    </location>
</feature>
<keyword evidence="6 14" id="KW-0812">Transmembrane</keyword>
<evidence type="ECO:0000256" key="6">
    <source>
        <dbReference type="ARBA" id="ARBA00022692"/>
    </source>
</evidence>
<evidence type="ECO:0000256" key="12">
    <source>
        <dbReference type="ARBA" id="ARBA00023186"/>
    </source>
</evidence>
<keyword evidence="17" id="KW-1185">Reference proteome</keyword>
<keyword evidence="3 14" id="KW-0813">Transport</keyword>
<evidence type="ECO:0000256" key="7">
    <source>
        <dbReference type="ARBA" id="ARBA00022982"/>
    </source>
</evidence>
<dbReference type="SUPFAM" id="SSF158442">
    <property type="entry name" value="DsbB-like"/>
    <property type="match status" value="1"/>
</dbReference>
<dbReference type="GO" id="GO:0015035">
    <property type="term" value="F:protein-disulfide reductase activity"/>
    <property type="evidence" value="ECO:0007669"/>
    <property type="project" value="UniProtKB-UniRule"/>
</dbReference>
<dbReference type="PATRIC" id="fig|1450449.3.peg.82"/>
<evidence type="ECO:0000256" key="4">
    <source>
        <dbReference type="ARBA" id="ARBA00022475"/>
    </source>
</evidence>
<dbReference type="InterPro" id="IPR022920">
    <property type="entry name" value="Disulphide_bond_form_DsbB"/>
</dbReference>
<accession>A0A011P9F1</accession>
<sequence length="179" mass="20675">MLHYFKNLSLSRNAWFLLILSCIVLEGVALYFQHGMGLVPCVMCIYERVALFGILFAGILGFIGNRYAILRWLSILIWLGSALKGFTLSLKHHDYQVNPSPWNQCEFKVDFPQTLPLDKWLPDVFAPGPVNCSQSQWEMLGFSMAQWLIFTFAIYLVLAALSLVSQFKRSQQKQHFMFR</sequence>
<evidence type="ECO:0000256" key="1">
    <source>
        <dbReference type="ARBA" id="ARBA00004429"/>
    </source>
</evidence>
<dbReference type="PANTHER" id="PTHR36570">
    <property type="entry name" value="DISULFIDE BOND FORMATION PROTEIN B"/>
    <property type="match status" value="1"/>
</dbReference>
<evidence type="ECO:0000256" key="13">
    <source>
        <dbReference type="ARBA" id="ARBA00023284"/>
    </source>
</evidence>